<dbReference type="EMBL" id="FUZI01000003">
    <property type="protein sequence ID" value="SKC32631.1"/>
    <property type="molecule type" value="Genomic_DNA"/>
</dbReference>
<name>A0A1T5I0M6_9GAMM</name>
<evidence type="ECO:0000313" key="1">
    <source>
        <dbReference type="EMBL" id="SKC32631.1"/>
    </source>
</evidence>
<evidence type="ECO:0000313" key="2">
    <source>
        <dbReference type="Proteomes" id="UP000189966"/>
    </source>
</evidence>
<dbReference type="Proteomes" id="UP000189966">
    <property type="component" value="Unassembled WGS sequence"/>
</dbReference>
<sequence length="72" mass="8542">MSDRAEYSIEHEGEGMEKNRIQNQMAQREAINTQPQGLCLERVTFLISRYLSMSNNQFQIPFSYNLIQVWEK</sequence>
<protein>
    <submittedName>
        <fullName evidence="1">Uncharacterized protein</fullName>
    </submittedName>
</protein>
<reference evidence="1 2" key="1">
    <citation type="submission" date="2017-02" db="EMBL/GenBank/DDBJ databases">
        <authorList>
            <person name="Peterson S.W."/>
        </authorList>
    </citation>
    <scope>NUCLEOTIDE SEQUENCE [LARGE SCALE GENOMIC DNA]</scope>
    <source>
        <strain evidence="2">type strain: NCCB 100098</strain>
    </source>
</reference>
<accession>A0A1T5I0M6</accession>
<gene>
    <name evidence="1" type="ORF">CZ809_02147</name>
</gene>
<proteinExistence type="predicted"/>
<dbReference type="AlphaFoldDB" id="A0A1T5I0M6"/>
<organism evidence="1 2">
    <name type="scientific">Photobacterium piscicola</name>
    <dbReference type="NCBI Taxonomy" id="1378299"/>
    <lineage>
        <taxon>Bacteria</taxon>
        <taxon>Pseudomonadati</taxon>
        <taxon>Pseudomonadota</taxon>
        <taxon>Gammaproteobacteria</taxon>
        <taxon>Vibrionales</taxon>
        <taxon>Vibrionaceae</taxon>
        <taxon>Photobacterium</taxon>
    </lineage>
</organism>